<keyword evidence="3" id="KW-0347">Helicase</keyword>
<sequence>MQRSSVEPLLRRLALRCLAALLLGVAAARATEFQESDFVPAARRAQFHGQRTHWHDILGSHCPKFGVKRLVAVPLPQPQGYKAADEYKLQLSFDGDSHVTPWLAIIGKHAASPPYVEVELVRTGSEIKSVSAQVFALDAEDQRDHAPLVKEFLNATHWPKHLLVHYTWRTQLDEDEESGLLVLFSAGAFVALLLGLNVARTYRDKLAAFLADVAGEAPGTGLGAPPVEKAETAVVRRAPSGGSLAATARSAAALPLNYPCLALTLALWVLGLFLAFAAKPSKISDMQLAAFNAKLKQAEAVVPDLSYVEVQLVDAEVEQAQHKVWFWRFKADARAAVAAHQPAVDAAQERVQRLRDRRDQLLREAKAELGLWSEAGVEEAREQFWESYASGKLFAQRQTFWDAFFVIIGSRERDWLAMLLNLLFRTLLNFFTGMCVSVFVFLFSLPSLIWSYQAPLWSGVAFFCLAAVAAVSVIASYLGLLFGAGATATYAALSMAAAHQQRLEGGYAPRPRLADGRAHHD</sequence>
<dbReference type="Proteomes" id="UP000239649">
    <property type="component" value="Unassembled WGS sequence"/>
</dbReference>
<feature type="signal peptide" evidence="2">
    <location>
        <begin position="1"/>
        <end position="30"/>
    </location>
</feature>
<keyword evidence="2" id="KW-0732">Signal</keyword>
<feature type="chain" id="PRO_5015197320" evidence="2">
    <location>
        <begin position="31"/>
        <end position="521"/>
    </location>
</feature>
<reference evidence="3 4" key="1">
    <citation type="journal article" date="2018" name="Plant J.">
        <title>Genome sequences of Chlorella sorokiniana UTEX 1602 and Micractinium conductrix SAG 241.80: implications to maltose excretion by a green alga.</title>
        <authorList>
            <person name="Arriola M.B."/>
            <person name="Velmurugan N."/>
            <person name="Zhang Y."/>
            <person name="Plunkett M.H."/>
            <person name="Hondzo H."/>
            <person name="Barney B.M."/>
        </authorList>
    </citation>
    <scope>NUCLEOTIDE SEQUENCE [LARGE SCALE GENOMIC DNA]</scope>
    <source>
        <strain evidence="3 4">SAG 241.80</strain>
    </source>
</reference>
<dbReference type="AlphaFoldDB" id="A0A2P6VBE6"/>
<organism evidence="3 4">
    <name type="scientific">Micractinium conductrix</name>
    <dbReference type="NCBI Taxonomy" id="554055"/>
    <lineage>
        <taxon>Eukaryota</taxon>
        <taxon>Viridiplantae</taxon>
        <taxon>Chlorophyta</taxon>
        <taxon>core chlorophytes</taxon>
        <taxon>Trebouxiophyceae</taxon>
        <taxon>Chlorellales</taxon>
        <taxon>Chlorellaceae</taxon>
        <taxon>Chlorella clade</taxon>
        <taxon>Micractinium</taxon>
    </lineage>
</organism>
<evidence type="ECO:0000256" key="2">
    <source>
        <dbReference type="SAM" id="SignalP"/>
    </source>
</evidence>
<keyword evidence="1" id="KW-0472">Membrane</keyword>
<keyword evidence="4" id="KW-1185">Reference proteome</keyword>
<keyword evidence="3" id="KW-0067">ATP-binding</keyword>
<dbReference type="GO" id="GO:0004386">
    <property type="term" value="F:helicase activity"/>
    <property type="evidence" value="ECO:0007669"/>
    <property type="project" value="UniProtKB-KW"/>
</dbReference>
<keyword evidence="3" id="KW-0378">Hydrolase</keyword>
<protein>
    <submittedName>
        <fullName evidence="3">ATP-dependent helicase deoxyribonuclease subunit B</fullName>
    </submittedName>
</protein>
<proteinExistence type="predicted"/>
<name>A0A2P6VBE6_9CHLO</name>
<keyword evidence="3" id="KW-0547">Nucleotide-binding</keyword>
<accession>A0A2P6VBE6</accession>
<dbReference type="EMBL" id="LHPF02000015">
    <property type="protein sequence ID" value="PSC71398.1"/>
    <property type="molecule type" value="Genomic_DNA"/>
</dbReference>
<dbReference type="PANTHER" id="PTHR36768">
    <property type="entry name" value="ATP-DEPENDENT HELICASE/DEOXYRIBONUCLEASE SUBUNIT B"/>
    <property type="match status" value="1"/>
</dbReference>
<gene>
    <name evidence="3" type="ORF">C2E20_5390</name>
</gene>
<evidence type="ECO:0000313" key="3">
    <source>
        <dbReference type="EMBL" id="PSC71398.1"/>
    </source>
</evidence>
<dbReference type="PANTHER" id="PTHR36768:SF1">
    <property type="entry name" value="ATP-DEPENDENT HELICASE_DEOXYRIBONUCLEASE SUBUNIT B"/>
    <property type="match status" value="1"/>
</dbReference>
<evidence type="ECO:0000256" key="1">
    <source>
        <dbReference type="SAM" id="Phobius"/>
    </source>
</evidence>
<keyword evidence="1" id="KW-0812">Transmembrane</keyword>
<dbReference type="OrthoDB" id="19329at2759"/>
<feature type="transmembrane region" description="Helical" evidence="1">
    <location>
        <begin position="256"/>
        <end position="278"/>
    </location>
</feature>
<keyword evidence="1" id="KW-1133">Transmembrane helix</keyword>
<evidence type="ECO:0000313" key="4">
    <source>
        <dbReference type="Proteomes" id="UP000239649"/>
    </source>
</evidence>
<comment type="caution">
    <text evidence="3">The sequence shown here is derived from an EMBL/GenBank/DDBJ whole genome shotgun (WGS) entry which is preliminary data.</text>
</comment>
<feature type="transmembrane region" description="Helical" evidence="1">
    <location>
        <begin position="427"/>
        <end position="448"/>
    </location>
</feature>
<feature type="transmembrane region" description="Helical" evidence="1">
    <location>
        <begin position="460"/>
        <end position="493"/>
    </location>
</feature>